<reference evidence="2" key="1">
    <citation type="journal article" date="2015" name="Genome Announc.">
        <title>Draft Genome Sequence of Thiostrepton-Producing Streptomyces azureus ATCC 14921.</title>
        <authorList>
            <person name="Sakihara K."/>
            <person name="Maeda J."/>
            <person name="Tashiro K."/>
            <person name="Fujino Y."/>
            <person name="Kuhara S."/>
            <person name="Ohshima T."/>
            <person name="Ogata S."/>
            <person name="Doi K."/>
        </authorList>
    </citation>
    <scope>NUCLEOTIDE SEQUENCE [LARGE SCALE GENOMIC DNA]</scope>
    <source>
        <strain evidence="2">ATCC14921</strain>
    </source>
</reference>
<dbReference type="GO" id="GO:0008237">
    <property type="term" value="F:metallopeptidase activity"/>
    <property type="evidence" value="ECO:0007669"/>
    <property type="project" value="UniProtKB-KW"/>
</dbReference>
<name>A0A0K8PRW6_STRAJ</name>
<dbReference type="GO" id="GO:0006508">
    <property type="term" value="P:proteolysis"/>
    <property type="evidence" value="ECO:0007669"/>
    <property type="project" value="UniProtKB-KW"/>
</dbReference>
<protein>
    <submittedName>
        <fullName evidence="2">Zinc metalloprotease</fullName>
    </submittedName>
</protein>
<dbReference type="EMBL" id="DF968346">
    <property type="protein sequence ID" value="GAP50655.1"/>
    <property type="molecule type" value="Genomic_DNA"/>
</dbReference>
<evidence type="ECO:0000313" key="3">
    <source>
        <dbReference type="Proteomes" id="UP000053859"/>
    </source>
</evidence>
<keyword evidence="3" id="KW-1185">Reference proteome</keyword>
<evidence type="ECO:0000313" key="2">
    <source>
        <dbReference type="EMBL" id="GAP50655.1"/>
    </source>
</evidence>
<accession>A0A0K8PRW6</accession>
<keyword evidence="2" id="KW-0378">Hydrolase</keyword>
<organism evidence="2 3">
    <name type="scientific">Streptomyces azureus</name>
    <dbReference type="NCBI Taxonomy" id="146537"/>
    <lineage>
        <taxon>Bacteria</taxon>
        <taxon>Bacillati</taxon>
        <taxon>Actinomycetota</taxon>
        <taxon>Actinomycetes</taxon>
        <taxon>Kitasatosporales</taxon>
        <taxon>Streptomycetaceae</taxon>
        <taxon>Streptomyces</taxon>
    </lineage>
</organism>
<feature type="compositionally biased region" description="Gly residues" evidence="1">
    <location>
        <begin position="36"/>
        <end position="45"/>
    </location>
</feature>
<dbReference type="Proteomes" id="UP000053859">
    <property type="component" value="Unassembled WGS sequence"/>
</dbReference>
<feature type="region of interest" description="Disordered" evidence="1">
    <location>
        <begin position="28"/>
        <end position="49"/>
    </location>
</feature>
<dbReference type="PATRIC" id="fig|146537.3.peg.5805"/>
<proteinExistence type="predicted"/>
<dbReference type="AlphaFoldDB" id="A0A0K8PRW6"/>
<sequence>MRSVRVGGRPGTFEQVAEKLRISPGRTLPAKARGTVPGGLRGAAGGRPVHTERLTGDGIAGRCCSCPPIATEVAQITLAAM</sequence>
<keyword evidence="2" id="KW-0645">Protease</keyword>
<gene>
    <name evidence="2" type="ORF">SAZU_5513</name>
</gene>
<evidence type="ECO:0000256" key="1">
    <source>
        <dbReference type="SAM" id="MobiDB-lite"/>
    </source>
</evidence>
<keyword evidence="2" id="KW-0482">Metalloprotease</keyword>